<comment type="caution">
    <text evidence="1">The sequence shown here is derived from an EMBL/GenBank/DDBJ whole genome shotgun (WGS) entry which is preliminary data.</text>
</comment>
<evidence type="ECO:0000313" key="1">
    <source>
        <dbReference type="EMBL" id="GAA1703063.1"/>
    </source>
</evidence>
<protein>
    <submittedName>
        <fullName evidence="1">Uncharacterized protein</fullName>
    </submittedName>
</protein>
<proteinExistence type="predicted"/>
<sequence length="71" mass="7508">MGRASRKITVDALEDAIARAKTVVNSPTTATARMSASWVPSGAPVSWVNIQEESAITRSATPHSMPLTLTL</sequence>
<keyword evidence="2" id="KW-1185">Reference proteome</keyword>
<name>A0ABN2IDS9_9MICO</name>
<organism evidence="1 2">
    <name type="scientific">Microbacterium sediminicola</name>
    <dbReference type="NCBI Taxonomy" id="415210"/>
    <lineage>
        <taxon>Bacteria</taxon>
        <taxon>Bacillati</taxon>
        <taxon>Actinomycetota</taxon>
        <taxon>Actinomycetes</taxon>
        <taxon>Micrococcales</taxon>
        <taxon>Microbacteriaceae</taxon>
        <taxon>Microbacterium</taxon>
    </lineage>
</organism>
<accession>A0ABN2IDS9</accession>
<dbReference type="Proteomes" id="UP001501690">
    <property type="component" value="Unassembled WGS sequence"/>
</dbReference>
<dbReference type="EMBL" id="BAAAPL010000002">
    <property type="protein sequence ID" value="GAA1703063.1"/>
    <property type="molecule type" value="Genomic_DNA"/>
</dbReference>
<gene>
    <name evidence="1" type="ORF">GCM10009808_21240</name>
</gene>
<reference evidence="1 2" key="1">
    <citation type="journal article" date="2019" name="Int. J. Syst. Evol. Microbiol.">
        <title>The Global Catalogue of Microorganisms (GCM) 10K type strain sequencing project: providing services to taxonomists for standard genome sequencing and annotation.</title>
        <authorList>
            <consortium name="The Broad Institute Genomics Platform"/>
            <consortium name="The Broad Institute Genome Sequencing Center for Infectious Disease"/>
            <person name="Wu L."/>
            <person name="Ma J."/>
        </authorList>
    </citation>
    <scope>NUCLEOTIDE SEQUENCE [LARGE SCALE GENOMIC DNA]</scope>
    <source>
        <strain evidence="1 2">JCM 15577</strain>
    </source>
</reference>
<evidence type="ECO:0000313" key="2">
    <source>
        <dbReference type="Proteomes" id="UP001501690"/>
    </source>
</evidence>